<feature type="domain" description="Calcineurin-like phosphoesterase" evidence="1">
    <location>
        <begin position="8"/>
        <end position="198"/>
    </location>
</feature>
<evidence type="ECO:0000259" key="1">
    <source>
        <dbReference type="Pfam" id="PF00149"/>
    </source>
</evidence>
<reference evidence="3" key="1">
    <citation type="journal article" date="2023" name="bioRxiv">
        <title>Complete genome of the Medicago anthracnose fungus, Colletotrichum destructivum, reveals a mini-chromosome-like region within a core chromosome.</title>
        <authorList>
            <person name="Lapalu N."/>
            <person name="Simon A."/>
            <person name="Lu A."/>
            <person name="Plaumann P.-L."/>
            <person name="Amselem J."/>
            <person name="Pigne S."/>
            <person name="Auger A."/>
            <person name="Koch C."/>
            <person name="Dallery J.-F."/>
            <person name="O'Connell R.J."/>
        </authorList>
    </citation>
    <scope>NUCLEOTIDE SEQUENCE [LARGE SCALE GENOMIC DNA]</scope>
    <source>
        <strain evidence="3">CBS 520.97</strain>
    </source>
</reference>
<dbReference type="CDD" id="cd07379">
    <property type="entry name" value="MPP_239FB"/>
    <property type="match status" value="1"/>
</dbReference>
<dbReference type="PANTHER" id="PTHR12905">
    <property type="entry name" value="METALLOPHOSPHOESTERASE"/>
    <property type="match status" value="1"/>
</dbReference>
<evidence type="ECO:0000313" key="2">
    <source>
        <dbReference type="EMBL" id="WQF76569.1"/>
    </source>
</evidence>
<dbReference type="Proteomes" id="UP001322277">
    <property type="component" value="Chromosome 1"/>
</dbReference>
<dbReference type="AlphaFoldDB" id="A0AAX4I0Q1"/>
<accession>A0AAX4I0Q1</accession>
<dbReference type="PANTHER" id="PTHR12905:SF0">
    <property type="entry name" value="CALCINEURIN-LIKE PHOSPHOESTERASE DOMAIN-CONTAINING PROTEIN"/>
    <property type="match status" value="1"/>
</dbReference>
<dbReference type="GeneID" id="87938086"/>
<dbReference type="Pfam" id="PF00149">
    <property type="entry name" value="Metallophos"/>
    <property type="match status" value="1"/>
</dbReference>
<dbReference type="EMBL" id="CP137305">
    <property type="protein sequence ID" value="WQF76569.1"/>
    <property type="molecule type" value="Genomic_DNA"/>
</dbReference>
<dbReference type="Gene3D" id="3.60.21.10">
    <property type="match status" value="1"/>
</dbReference>
<gene>
    <name evidence="2" type="ORF">CDEST_01583</name>
</gene>
<protein>
    <submittedName>
        <fullName evidence="2">Calcineurin-like phosphoesterase domain, ApaH type, metallo-dependent phosphatase</fullName>
    </submittedName>
</protein>
<organism evidence="2 3">
    <name type="scientific">Colletotrichum destructivum</name>
    <dbReference type="NCBI Taxonomy" id="34406"/>
    <lineage>
        <taxon>Eukaryota</taxon>
        <taxon>Fungi</taxon>
        <taxon>Dikarya</taxon>
        <taxon>Ascomycota</taxon>
        <taxon>Pezizomycotina</taxon>
        <taxon>Sordariomycetes</taxon>
        <taxon>Hypocreomycetidae</taxon>
        <taxon>Glomerellales</taxon>
        <taxon>Glomerellaceae</taxon>
        <taxon>Colletotrichum</taxon>
        <taxon>Colletotrichum destructivum species complex</taxon>
    </lineage>
</organism>
<dbReference type="GO" id="GO:0016787">
    <property type="term" value="F:hydrolase activity"/>
    <property type="evidence" value="ECO:0007669"/>
    <property type="project" value="InterPro"/>
</dbReference>
<proteinExistence type="predicted"/>
<dbReference type="SUPFAM" id="SSF56300">
    <property type="entry name" value="Metallo-dependent phosphatases"/>
    <property type="match status" value="1"/>
</dbReference>
<keyword evidence="3" id="KW-1185">Reference proteome</keyword>
<sequence>MANQVKTTLLIISDTHGLEFPAETRAQEPVDVVIHCGDLTESSTMAEYKNTLQLLRNLNAPLKLFIAGNHDLSLDPPAIYGKIDEAEREILAVRDLVKRAKAEGIVFLEEGTHEFVLGNGAALKLFASPYTPGTAGWAFEYSTHDFNIEEGTDVVVTHGPPRGILDISEGGKRIGCPQLFRAVARSQPKIHCFGHVHRGWGARLVAWRPTLSPTPSHIEDIDNAKSLVLEHLGHRNEPEEVAQARRERFKQYRSQGHCRIRHCQDDLEPPQAGQTLFVNAATKGSDGLNQAPWIVDVDLPAAAVLITTATANIV</sequence>
<dbReference type="InterPro" id="IPR004843">
    <property type="entry name" value="Calcineurin-like_PHP"/>
</dbReference>
<dbReference type="InterPro" id="IPR029052">
    <property type="entry name" value="Metallo-depent_PP-like"/>
</dbReference>
<dbReference type="InterPro" id="IPR051693">
    <property type="entry name" value="UPF0046_metallophosphoest"/>
</dbReference>
<dbReference type="RefSeq" id="XP_062773793.1">
    <property type="nucleotide sequence ID" value="XM_062917742.1"/>
</dbReference>
<name>A0AAX4I0Q1_9PEZI</name>
<evidence type="ECO:0000313" key="3">
    <source>
        <dbReference type="Proteomes" id="UP001322277"/>
    </source>
</evidence>
<dbReference type="KEGG" id="cdet:87938086"/>